<protein>
    <submittedName>
        <fullName evidence="3">Steroid delta-isomerase</fullName>
    </submittedName>
</protein>
<organism evidence="3 4">
    <name type="scientific">Flagellimonas sediminis</name>
    <dbReference type="NCBI Taxonomy" id="2696468"/>
    <lineage>
        <taxon>Bacteria</taxon>
        <taxon>Pseudomonadati</taxon>
        <taxon>Bacteroidota</taxon>
        <taxon>Flavobacteriia</taxon>
        <taxon>Flavobacteriales</taxon>
        <taxon>Flavobacteriaceae</taxon>
        <taxon>Flagellimonas</taxon>
    </lineage>
</organism>
<keyword evidence="4" id="KW-1185">Reference proteome</keyword>
<dbReference type="Pfam" id="PF12680">
    <property type="entry name" value="SnoaL_2"/>
    <property type="match status" value="2"/>
</dbReference>
<feature type="signal peptide" evidence="1">
    <location>
        <begin position="1"/>
        <end position="19"/>
    </location>
</feature>
<feature type="domain" description="SnoaL-like" evidence="2">
    <location>
        <begin position="409"/>
        <end position="505"/>
    </location>
</feature>
<dbReference type="InterPro" id="IPR011042">
    <property type="entry name" value="6-blade_b-propeller_TolB-like"/>
</dbReference>
<evidence type="ECO:0000313" key="3">
    <source>
        <dbReference type="EMBL" id="NDV43903.1"/>
    </source>
</evidence>
<dbReference type="SUPFAM" id="SSF54427">
    <property type="entry name" value="NTF2-like"/>
    <property type="match status" value="2"/>
</dbReference>
<dbReference type="SUPFAM" id="SSF63829">
    <property type="entry name" value="Calcium-dependent phosphotriesterase"/>
    <property type="match status" value="1"/>
</dbReference>
<sequence>MSFKVFIIVNLLGTILLNAQPNTEVYLFDLTFQNDMPLLSNPKNISNNDGYDNQPSFWDDDTVLFASTREDQTDIVRLSINEGSKYTWLTNTPIGSEYSPLKIPGKNAFSAIRLDLDGLQRLYEYDLKTGNSTPITNLKIGYHVWMNKELLVATVLVENRMDLVVINLKENSHYTVQKNVGRSLHKIPGKNLISYLDKTNYKSDKTTLKSLDPFTGQTEDILNFLLKVDDFIWLPDGSLLVPDNNRIAMYNPKQGNKWQDFYVFDKNQVFQISRMALSPNGKRFALVSEISPVQIAEQQVDRFNNRNLNSFLNCFTDNILVERFSGIKMYQGKDAMLENYERFFNNTKTSSVEVIKRIAIGNKIIDEEKAFVDGNQGHQVAIYEVSNGLISSMTFIFSEEVISDAEAVVQKQLDAYNARDIDAFLDTYSENIKLYNFPNQLFSEGKTAMETQYGSFFENTPDLHCTIKNRMVIGNKVIDEESVTVNGSTFSAVAIYEVEKGKIVKVTFLR</sequence>
<dbReference type="GO" id="GO:0016853">
    <property type="term" value="F:isomerase activity"/>
    <property type="evidence" value="ECO:0007669"/>
    <property type="project" value="UniProtKB-KW"/>
</dbReference>
<dbReference type="Gene3D" id="2.120.10.30">
    <property type="entry name" value="TolB, C-terminal domain"/>
    <property type="match status" value="1"/>
</dbReference>
<evidence type="ECO:0000256" key="1">
    <source>
        <dbReference type="SAM" id="SignalP"/>
    </source>
</evidence>
<name>A0A6I5KTU1_9FLAO</name>
<dbReference type="InterPro" id="IPR037401">
    <property type="entry name" value="SnoaL-like"/>
</dbReference>
<evidence type="ECO:0000259" key="2">
    <source>
        <dbReference type="Pfam" id="PF12680"/>
    </source>
</evidence>
<reference evidence="3 4" key="1">
    <citation type="submission" date="2020-01" db="EMBL/GenBank/DDBJ databases">
        <title>Muricauda sediminis sp.nov. 40Bstr401.</title>
        <authorList>
            <person name="Xue Z."/>
            <person name="Zhu S."/>
            <person name="Ren N."/>
            <person name="Chen T."/>
            <person name="Chen X."/>
            <person name="Chen J."/>
            <person name="Yang J."/>
        </authorList>
    </citation>
    <scope>NUCLEOTIDE SEQUENCE [LARGE SCALE GENOMIC DNA]</scope>
    <source>
        <strain evidence="3 4">40Bstr401</strain>
    </source>
</reference>
<evidence type="ECO:0000313" key="4">
    <source>
        <dbReference type="Proteomes" id="UP000468707"/>
    </source>
</evidence>
<gene>
    <name evidence="3" type="ORF">GTK07_11255</name>
</gene>
<dbReference type="AlphaFoldDB" id="A0A6I5KTU1"/>
<keyword evidence="1" id="KW-0732">Signal</keyword>
<accession>A0A6I5KTU1</accession>
<feature type="chain" id="PRO_5026199255" evidence="1">
    <location>
        <begin position="20"/>
        <end position="510"/>
    </location>
</feature>
<dbReference type="RefSeq" id="WP_163635345.1">
    <property type="nucleotide sequence ID" value="NZ_JAAAMI010000005.1"/>
</dbReference>
<dbReference type="Gene3D" id="3.10.450.50">
    <property type="match status" value="2"/>
</dbReference>
<proteinExistence type="predicted"/>
<keyword evidence="3" id="KW-0413">Isomerase</keyword>
<dbReference type="Proteomes" id="UP000468707">
    <property type="component" value="Unassembled WGS sequence"/>
</dbReference>
<feature type="domain" description="SnoaL-like" evidence="2">
    <location>
        <begin position="297"/>
        <end position="392"/>
    </location>
</feature>
<dbReference type="EMBL" id="JAAAMI010000005">
    <property type="protein sequence ID" value="NDV43903.1"/>
    <property type="molecule type" value="Genomic_DNA"/>
</dbReference>
<comment type="caution">
    <text evidence="3">The sequence shown here is derived from an EMBL/GenBank/DDBJ whole genome shotgun (WGS) entry which is preliminary data.</text>
</comment>
<dbReference type="InterPro" id="IPR032710">
    <property type="entry name" value="NTF2-like_dom_sf"/>
</dbReference>